<protein>
    <submittedName>
        <fullName evidence="1">Head-tail connector protein</fullName>
    </submittedName>
</protein>
<keyword evidence="2" id="KW-1185">Reference proteome</keyword>
<dbReference type="RefSeq" id="WP_231314367.1">
    <property type="nucleotide sequence ID" value="NZ_JAJODE010000008.1"/>
</dbReference>
<proteinExistence type="predicted"/>
<name>A0ABS8QG66_9BACI</name>
<evidence type="ECO:0000313" key="2">
    <source>
        <dbReference type="Proteomes" id="UP001162836"/>
    </source>
</evidence>
<dbReference type="InterPro" id="IPR006450">
    <property type="entry name" value="Phage_HK97_gp6-like"/>
</dbReference>
<dbReference type="NCBIfam" id="TIGR01560">
    <property type="entry name" value="put_DNA_pack"/>
    <property type="match status" value="1"/>
</dbReference>
<gene>
    <name evidence="1" type="ORF">LRS37_04625</name>
</gene>
<accession>A0ABS8QG66</accession>
<dbReference type="Proteomes" id="UP001162836">
    <property type="component" value="Unassembled WGS sequence"/>
</dbReference>
<evidence type="ECO:0000313" key="1">
    <source>
        <dbReference type="EMBL" id="MCD4838166.1"/>
    </source>
</evidence>
<comment type="caution">
    <text evidence="1">The sequence shown here is derived from an EMBL/GenBank/DDBJ whole genome shotgun (WGS) entry which is preliminary data.</text>
</comment>
<dbReference type="Gene3D" id="1.10.3230.30">
    <property type="entry name" value="Phage gp6-like head-tail connector protein"/>
    <property type="match status" value="1"/>
</dbReference>
<dbReference type="CDD" id="cd08054">
    <property type="entry name" value="gp6"/>
    <property type="match status" value="1"/>
</dbReference>
<dbReference type="Pfam" id="PF05135">
    <property type="entry name" value="Phage_connect_1"/>
    <property type="match status" value="1"/>
</dbReference>
<organism evidence="1 2">
    <name type="scientific">Neobacillus sedimentimangrovi</name>
    <dbReference type="NCBI Taxonomy" id="2699460"/>
    <lineage>
        <taxon>Bacteria</taxon>
        <taxon>Bacillati</taxon>
        <taxon>Bacillota</taxon>
        <taxon>Bacilli</taxon>
        <taxon>Bacillales</taxon>
        <taxon>Bacillaceae</taxon>
        <taxon>Neobacillus</taxon>
    </lineage>
</organism>
<dbReference type="EMBL" id="JAJODE010000008">
    <property type="protein sequence ID" value="MCD4838166.1"/>
    <property type="molecule type" value="Genomic_DNA"/>
</dbReference>
<dbReference type="InterPro" id="IPR021146">
    <property type="entry name" value="Phage_gp6-like_head-tail"/>
</dbReference>
<sequence length="178" mass="20122">MPLAPNALTTLESVKSYLKIDITDVMDDERLVDLINSCSTAIENYCGRKFKEQEYTEEYDGTGSKYILLQQYPVISVDSVLIDDVIVDPNEYKVKKRNGLLVNRHLWPTGDMNITVTYTAGLSEIPADLELACRHYVMSFFKADVAAFSTTFQDGFVFRADAMPVQVKMLLAPYKKVV</sequence>
<reference evidence="1 2" key="1">
    <citation type="journal article" date="2023" name="Antonie Van Leeuwenhoek">
        <title>Unveiling the genomic potential of a novel thermostable glycoside hydrolases producing Neobacillus sedimentimangrovi UE25.</title>
        <authorList>
            <person name="Ejaz U."/>
            <person name="Saleem F."/>
            <person name="Rashid R."/>
            <person name="Hasan K.A."/>
            <person name="Syed M.N."/>
            <person name="Sohail M."/>
        </authorList>
    </citation>
    <scope>NUCLEOTIDE SEQUENCE [LARGE SCALE GENOMIC DNA]</scope>
    <source>
        <strain evidence="1 2">UE25</strain>
    </source>
</reference>